<accession>A0ABR2P847</accession>
<reference evidence="1 2" key="1">
    <citation type="journal article" date="2024" name="G3 (Bethesda)">
        <title>Genome assembly of Hibiscus sabdariffa L. provides insights into metabolisms of medicinal natural products.</title>
        <authorList>
            <person name="Kim T."/>
        </authorList>
    </citation>
    <scope>NUCLEOTIDE SEQUENCE [LARGE SCALE GENOMIC DNA]</scope>
    <source>
        <strain evidence="1">TK-2024</strain>
        <tissue evidence="1">Old leaves</tissue>
    </source>
</reference>
<comment type="caution">
    <text evidence="1">The sequence shown here is derived from an EMBL/GenBank/DDBJ whole genome shotgun (WGS) entry which is preliminary data.</text>
</comment>
<dbReference type="Proteomes" id="UP001396334">
    <property type="component" value="Unassembled WGS sequence"/>
</dbReference>
<dbReference type="SUPFAM" id="SSF56672">
    <property type="entry name" value="DNA/RNA polymerases"/>
    <property type="match status" value="1"/>
</dbReference>
<organism evidence="1 2">
    <name type="scientific">Hibiscus sabdariffa</name>
    <name type="common">roselle</name>
    <dbReference type="NCBI Taxonomy" id="183260"/>
    <lineage>
        <taxon>Eukaryota</taxon>
        <taxon>Viridiplantae</taxon>
        <taxon>Streptophyta</taxon>
        <taxon>Embryophyta</taxon>
        <taxon>Tracheophyta</taxon>
        <taxon>Spermatophyta</taxon>
        <taxon>Magnoliopsida</taxon>
        <taxon>eudicotyledons</taxon>
        <taxon>Gunneridae</taxon>
        <taxon>Pentapetalae</taxon>
        <taxon>rosids</taxon>
        <taxon>malvids</taxon>
        <taxon>Malvales</taxon>
        <taxon>Malvaceae</taxon>
        <taxon>Malvoideae</taxon>
        <taxon>Hibiscus</taxon>
    </lineage>
</organism>
<protein>
    <submittedName>
        <fullName evidence="1">Uncharacterized protein</fullName>
    </submittedName>
</protein>
<gene>
    <name evidence="1" type="ORF">V6N11_047832</name>
</gene>
<dbReference type="PANTHER" id="PTHR32108">
    <property type="entry name" value="DNA-DIRECTED RNA POLYMERASE SUBUNIT ALPHA"/>
    <property type="match status" value="1"/>
</dbReference>
<dbReference type="EMBL" id="JBBPBN010000077">
    <property type="protein sequence ID" value="KAK8984612.1"/>
    <property type="molecule type" value="Genomic_DNA"/>
</dbReference>
<evidence type="ECO:0000313" key="1">
    <source>
        <dbReference type="EMBL" id="KAK8984612.1"/>
    </source>
</evidence>
<keyword evidence="2" id="KW-1185">Reference proteome</keyword>
<sequence length="813" mass="92657">MYYARLVGSTTRDFADLVTTGEAIKRAIKSERLISPIFLTPLQPPYPAWYDPSAHCEYHAGIPGHSIKNCIAFKRRVQHLINHNVIQLNTSQGPNVANNPLPAYDEPRVNTVINDGGIKIKTSISEVSSPLKWVWEMMIERGLVSYRPKVAFNHNEVFCEFHGEIGHEIQKCDEFRRFVQDLMDNNEVEFFEQSHEIRDVFVLEELLSKMSYGVGRPFMINVPQKKEGVPEKPPSRLVIEASSPFPYKNSRRVPWIYGCNMIAPKREVSETEVAGISGVGNFTQSGRCRPLDASKPMELKMLSKKISFHWMEEYQKSMKHEDEIPPKGTSSVKALHIITHFHGHILPHVLVDNGISFELRAFDGTRREVAGKIDVPLLIGPATYNVEFVVMDITPAYNYLLGRPWIHAAGAVPSTLHQKVKFVIDGRLVSVGAEEDIIASASTDALYIDVDEKAIECTFRSLEFVNATFVAERKKIPKPRLLKNTMMGPILKYDRSGVGYKPNPRQKMKKILKMREQRRARLIGQSIEGEPMQFPQISETFVSGGHIHFEGGKKETSVMSLEMIHEMSINAVGEDVEMSRNRLEIRPCPPGSSDINYTNDTATSSRVDFERDICSGECESDDDYEDYELTPDLLRLIEQENKEILPHQESIETINLGTDDELREVKIGTLISLSTKDRLVSLLQEFKDVFAWTYEDMPGLDTSIVTHKLPLKLECKPMQQKLRRMRPEMLLQIRDEVRKQFDAGFLQVAKYSEWVANVVPVPKKKGKVRMCVDYRDLNHASPKDNFPLPHIDTLVDNTAKHCLFSFMDSFMTM</sequence>
<dbReference type="InterPro" id="IPR043502">
    <property type="entry name" value="DNA/RNA_pol_sf"/>
</dbReference>
<dbReference type="Gene3D" id="3.10.10.10">
    <property type="entry name" value="HIV Type 1 Reverse Transcriptase, subunit A, domain 1"/>
    <property type="match status" value="1"/>
</dbReference>
<evidence type="ECO:0000313" key="2">
    <source>
        <dbReference type="Proteomes" id="UP001396334"/>
    </source>
</evidence>
<name>A0ABR2P847_9ROSI</name>
<dbReference type="PANTHER" id="PTHR32108:SF9">
    <property type="entry name" value="REVERSE TRANSCRIPTASE RNASE H-LIKE DOMAIN-CONTAINING PROTEIN"/>
    <property type="match status" value="1"/>
</dbReference>
<proteinExistence type="predicted"/>